<proteinExistence type="predicted"/>
<protein>
    <submittedName>
        <fullName evidence="1">Uncharacterized protein</fullName>
    </submittedName>
</protein>
<gene>
    <name evidence="1" type="ORF">PODLI_1B040013</name>
</gene>
<dbReference type="EMBL" id="OX395134">
    <property type="protein sequence ID" value="CAI5784910.1"/>
    <property type="molecule type" value="Genomic_DNA"/>
</dbReference>
<dbReference type="Proteomes" id="UP001178461">
    <property type="component" value="Chromosome 9"/>
</dbReference>
<evidence type="ECO:0000313" key="1">
    <source>
        <dbReference type="EMBL" id="CAI5784910.1"/>
    </source>
</evidence>
<evidence type="ECO:0000313" key="2">
    <source>
        <dbReference type="Proteomes" id="UP001178461"/>
    </source>
</evidence>
<organism evidence="1 2">
    <name type="scientific">Podarcis lilfordi</name>
    <name type="common">Lilford's wall lizard</name>
    <dbReference type="NCBI Taxonomy" id="74358"/>
    <lineage>
        <taxon>Eukaryota</taxon>
        <taxon>Metazoa</taxon>
        <taxon>Chordata</taxon>
        <taxon>Craniata</taxon>
        <taxon>Vertebrata</taxon>
        <taxon>Euteleostomi</taxon>
        <taxon>Lepidosauria</taxon>
        <taxon>Squamata</taxon>
        <taxon>Bifurcata</taxon>
        <taxon>Unidentata</taxon>
        <taxon>Episquamata</taxon>
        <taxon>Laterata</taxon>
        <taxon>Lacertibaenia</taxon>
        <taxon>Lacertidae</taxon>
        <taxon>Podarcis</taxon>
    </lineage>
</organism>
<keyword evidence="2" id="KW-1185">Reference proteome</keyword>
<name>A0AA35KV64_9SAUR</name>
<sequence length="130" mass="14312">MFFSCRQQPNLSGLGMGFFLGGGELPVGVKGFCAHSGRTRRLISSLLLNTLWSHARKWGSDRLSEPGVAPHPVRTLLLFHLDRPSRGRRVSSQPALNSKLGSPISDTHQAFKAHSAHVLKLPPPKDPWEL</sequence>
<reference evidence="1" key="1">
    <citation type="submission" date="2022-12" db="EMBL/GenBank/DDBJ databases">
        <authorList>
            <person name="Alioto T."/>
            <person name="Alioto T."/>
            <person name="Gomez Garrido J."/>
        </authorList>
    </citation>
    <scope>NUCLEOTIDE SEQUENCE</scope>
</reference>
<accession>A0AA35KV64</accession>
<dbReference type="AlphaFoldDB" id="A0AA35KV64"/>